<organism evidence="1 2">
    <name type="scientific">Rhizopus microsporus</name>
    <dbReference type="NCBI Taxonomy" id="58291"/>
    <lineage>
        <taxon>Eukaryota</taxon>
        <taxon>Fungi</taxon>
        <taxon>Fungi incertae sedis</taxon>
        <taxon>Mucoromycota</taxon>
        <taxon>Mucoromycotina</taxon>
        <taxon>Mucoromycetes</taxon>
        <taxon>Mucorales</taxon>
        <taxon>Mucorineae</taxon>
        <taxon>Rhizopodaceae</taxon>
        <taxon>Rhizopus</taxon>
    </lineage>
</organism>
<accession>A0A1X0RP04</accession>
<protein>
    <submittedName>
        <fullName evidence="1">Uncharacterized protein</fullName>
    </submittedName>
</protein>
<sequence>MEQHNTTSLVQPLDFRLPGVAYAKDKNKDASDSVALNASDVYSINQLTVINYILQSWERVKPTTISNCFRHTTLL</sequence>
<evidence type="ECO:0000313" key="2">
    <source>
        <dbReference type="Proteomes" id="UP000242381"/>
    </source>
</evidence>
<gene>
    <name evidence="1" type="ORF">BCV71DRAFT_61978</name>
</gene>
<dbReference type="Proteomes" id="UP000242381">
    <property type="component" value="Unassembled WGS sequence"/>
</dbReference>
<proteinExistence type="predicted"/>
<reference evidence="1 2" key="1">
    <citation type="journal article" date="2016" name="Proc. Natl. Acad. Sci. U.S.A.">
        <title>Lipid metabolic changes in an early divergent fungus govern the establishment of a mutualistic symbiosis with endobacteria.</title>
        <authorList>
            <person name="Lastovetsky O.A."/>
            <person name="Gaspar M.L."/>
            <person name="Mondo S.J."/>
            <person name="LaButti K.M."/>
            <person name="Sandor L."/>
            <person name="Grigoriev I.V."/>
            <person name="Henry S.A."/>
            <person name="Pawlowska T.E."/>
        </authorList>
    </citation>
    <scope>NUCLEOTIDE SEQUENCE [LARGE SCALE GENOMIC DNA]</scope>
    <source>
        <strain evidence="1 2">ATCC 11559</strain>
    </source>
</reference>
<evidence type="ECO:0000313" key="1">
    <source>
        <dbReference type="EMBL" id="ORE13756.1"/>
    </source>
</evidence>
<dbReference type="AlphaFoldDB" id="A0A1X0RP04"/>
<name>A0A1X0RP04_RHIZD</name>
<dbReference type="EMBL" id="KV921512">
    <property type="protein sequence ID" value="ORE13756.1"/>
    <property type="molecule type" value="Genomic_DNA"/>
</dbReference>